<organism evidence="3 4">
    <name type="scientific">Alteribacillus bidgolensis</name>
    <dbReference type="NCBI Taxonomy" id="930129"/>
    <lineage>
        <taxon>Bacteria</taxon>
        <taxon>Bacillati</taxon>
        <taxon>Bacillota</taxon>
        <taxon>Bacilli</taxon>
        <taxon>Bacillales</taxon>
        <taxon>Bacillaceae</taxon>
        <taxon>Alteribacillus</taxon>
    </lineage>
</organism>
<dbReference type="OrthoDB" id="9815825at2"/>
<gene>
    <name evidence="3" type="ORF">SAMN05216352_106204</name>
</gene>
<name>A0A1G8JHL4_9BACI</name>
<dbReference type="GO" id="GO:0000166">
    <property type="term" value="F:nucleotide binding"/>
    <property type="evidence" value="ECO:0007669"/>
    <property type="project" value="InterPro"/>
</dbReference>
<dbReference type="AlphaFoldDB" id="A0A1G8JHL4"/>
<dbReference type="InterPro" id="IPR000683">
    <property type="entry name" value="Gfo/Idh/MocA-like_OxRdtase_N"/>
</dbReference>
<evidence type="ECO:0000259" key="2">
    <source>
        <dbReference type="Pfam" id="PF22725"/>
    </source>
</evidence>
<dbReference type="PANTHER" id="PTHR43377">
    <property type="entry name" value="BILIVERDIN REDUCTASE A"/>
    <property type="match status" value="1"/>
</dbReference>
<dbReference type="STRING" id="930129.SAMN05216352_106204"/>
<keyword evidence="4" id="KW-1185">Reference proteome</keyword>
<proteinExistence type="predicted"/>
<dbReference type="InterPro" id="IPR051450">
    <property type="entry name" value="Gfo/Idh/MocA_Oxidoreductases"/>
</dbReference>
<evidence type="ECO:0000313" key="4">
    <source>
        <dbReference type="Proteomes" id="UP000199017"/>
    </source>
</evidence>
<feature type="domain" description="Gfo/Idh/MocA-like oxidoreductase N-terminal" evidence="1">
    <location>
        <begin position="5"/>
        <end position="91"/>
    </location>
</feature>
<dbReference type="Gene3D" id="3.30.360.10">
    <property type="entry name" value="Dihydrodipicolinate Reductase, domain 2"/>
    <property type="match status" value="1"/>
</dbReference>
<dbReference type="InterPro" id="IPR055170">
    <property type="entry name" value="GFO_IDH_MocA-like_dom"/>
</dbReference>
<dbReference type="Pfam" id="PF22725">
    <property type="entry name" value="GFO_IDH_MocA_C3"/>
    <property type="match status" value="1"/>
</dbReference>
<sequence length="303" mass="35370">MNGIIVGYGSIGQRHARILKKLTRRLSVVSKRDIPFPLTYPSLSSALEQENPDYVVIANETSKHYDSLAQLAKSGFKGIVLIEKPLFDRVKGTPNHLFKEAYVGYHLRHHPILQKIFEIIKNERTLFCQIYAGQYLPYWRPERDYKLSYSAQLNKGGGVLLDLSHELDYLHWFFEDWNSIAAKGGKYSSLRIDSTDMFSLMMEMEKCPMVQVHLNYLDRINRREITIITDKYSIKADLIQQTLQINEEKMDYQINRDDTYVLQHKTIMNGAKDNLCTLHEGLKVVKMIEAAEQSMKQRKWIYK</sequence>
<evidence type="ECO:0000313" key="3">
    <source>
        <dbReference type="EMBL" id="SDI30764.1"/>
    </source>
</evidence>
<dbReference type="Gene3D" id="3.40.50.720">
    <property type="entry name" value="NAD(P)-binding Rossmann-like Domain"/>
    <property type="match status" value="1"/>
</dbReference>
<dbReference type="PANTHER" id="PTHR43377:SF1">
    <property type="entry name" value="BILIVERDIN REDUCTASE A"/>
    <property type="match status" value="1"/>
</dbReference>
<dbReference type="EMBL" id="FNDU01000006">
    <property type="protein sequence ID" value="SDI30764.1"/>
    <property type="molecule type" value="Genomic_DNA"/>
</dbReference>
<dbReference type="InterPro" id="IPR036291">
    <property type="entry name" value="NAD(P)-bd_dom_sf"/>
</dbReference>
<reference evidence="3 4" key="1">
    <citation type="submission" date="2016-10" db="EMBL/GenBank/DDBJ databases">
        <authorList>
            <person name="de Groot N.N."/>
        </authorList>
    </citation>
    <scope>NUCLEOTIDE SEQUENCE [LARGE SCALE GENOMIC DNA]</scope>
    <source>
        <strain evidence="4">P4B,CCM 7963,CECT 7998,DSM 25260,IBRC-M 10614,KCTC 13821</strain>
    </source>
</reference>
<protein>
    <submittedName>
        <fullName evidence="3">Predicted dehydrogenase</fullName>
    </submittedName>
</protein>
<dbReference type="SUPFAM" id="SSF55347">
    <property type="entry name" value="Glyceraldehyde-3-phosphate dehydrogenase-like, C-terminal domain"/>
    <property type="match status" value="1"/>
</dbReference>
<feature type="domain" description="GFO/IDH/MocA-like oxidoreductase" evidence="2">
    <location>
        <begin position="139"/>
        <end position="234"/>
    </location>
</feature>
<dbReference type="Pfam" id="PF01408">
    <property type="entry name" value="GFO_IDH_MocA"/>
    <property type="match status" value="1"/>
</dbReference>
<evidence type="ECO:0000259" key="1">
    <source>
        <dbReference type="Pfam" id="PF01408"/>
    </source>
</evidence>
<accession>A0A1G8JHL4</accession>
<dbReference type="RefSeq" id="WP_091585182.1">
    <property type="nucleotide sequence ID" value="NZ_FNDU01000006.1"/>
</dbReference>
<dbReference type="SUPFAM" id="SSF51735">
    <property type="entry name" value="NAD(P)-binding Rossmann-fold domains"/>
    <property type="match status" value="1"/>
</dbReference>
<dbReference type="Proteomes" id="UP000199017">
    <property type="component" value="Unassembled WGS sequence"/>
</dbReference>